<comment type="caution">
    <text evidence="1">The sequence shown here is derived from an EMBL/GenBank/DDBJ whole genome shotgun (WGS) entry which is preliminary data.</text>
</comment>
<dbReference type="Proteomes" id="UP001060085">
    <property type="component" value="Linkage Group LG02"/>
</dbReference>
<sequence>MTDFQTPNQLARPGTYGESELESQGKHKGKRKYLKGPKKRVVKPCRCSERWENGLNTIFLFHAHTSSSLPPFDLPPTCACFFIAPTIGSNLGGRAQFDFTITFGKPRCLANSITFQMAINSACPPPEIPIKFTAITAIISPASSLA</sequence>
<reference evidence="2" key="1">
    <citation type="journal article" date="2023" name="Nat. Plants">
        <title>Single-cell RNA sequencing provides a high-resolution roadmap for understanding the multicellular compartmentation of specialized metabolism.</title>
        <authorList>
            <person name="Sun S."/>
            <person name="Shen X."/>
            <person name="Li Y."/>
            <person name="Li Y."/>
            <person name="Wang S."/>
            <person name="Li R."/>
            <person name="Zhang H."/>
            <person name="Shen G."/>
            <person name="Guo B."/>
            <person name="Wei J."/>
            <person name="Xu J."/>
            <person name="St-Pierre B."/>
            <person name="Chen S."/>
            <person name="Sun C."/>
        </authorList>
    </citation>
    <scope>NUCLEOTIDE SEQUENCE [LARGE SCALE GENOMIC DNA]</scope>
</reference>
<protein>
    <submittedName>
        <fullName evidence="1">Uncharacterized protein</fullName>
    </submittedName>
</protein>
<evidence type="ECO:0000313" key="2">
    <source>
        <dbReference type="Proteomes" id="UP001060085"/>
    </source>
</evidence>
<keyword evidence="2" id="KW-1185">Reference proteome</keyword>
<evidence type="ECO:0000313" key="1">
    <source>
        <dbReference type="EMBL" id="KAI5678305.1"/>
    </source>
</evidence>
<name>A0ACC0C054_CATRO</name>
<accession>A0ACC0C054</accession>
<organism evidence="1 2">
    <name type="scientific">Catharanthus roseus</name>
    <name type="common">Madagascar periwinkle</name>
    <name type="synonym">Vinca rosea</name>
    <dbReference type="NCBI Taxonomy" id="4058"/>
    <lineage>
        <taxon>Eukaryota</taxon>
        <taxon>Viridiplantae</taxon>
        <taxon>Streptophyta</taxon>
        <taxon>Embryophyta</taxon>
        <taxon>Tracheophyta</taxon>
        <taxon>Spermatophyta</taxon>
        <taxon>Magnoliopsida</taxon>
        <taxon>eudicotyledons</taxon>
        <taxon>Gunneridae</taxon>
        <taxon>Pentapetalae</taxon>
        <taxon>asterids</taxon>
        <taxon>lamiids</taxon>
        <taxon>Gentianales</taxon>
        <taxon>Apocynaceae</taxon>
        <taxon>Rauvolfioideae</taxon>
        <taxon>Vinceae</taxon>
        <taxon>Catharanthinae</taxon>
        <taxon>Catharanthus</taxon>
    </lineage>
</organism>
<proteinExistence type="predicted"/>
<gene>
    <name evidence="1" type="ORF">M9H77_09255</name>
</gene>
<dbReference type="EMBL" id="CM044702">
    <property type="protein sequence ID" value="KAI5678305.1"/>
    <property type="molecule type" value="Genomic_DNA"/>
</dbReference>